<organism evidence="1 2">
    <name type="scientific">Ensete ventricosum</name>
    <name type="common">Abyssinian banana</name>
    <name type="synonym">Musa ensete</name>
    <dbReference type="NCBI Taxonomy" id="4639"/>
    <lineage>
        <taxon>Eukaryota</taxon>
        <taxon>Viridiplantae</taxon>
        <taxon>Streptophyta</taxon>
        <taxon>Embryophyta</taxon>
        <taxon>Tracheophyta</taxon>
        <taxon>Spermatophyta</taxon>
        <taxon>Magnoliopsida</taxon>
        <taxon>Liliopsida</taxon>
        <taxon>Zingiberales</taxon>
        <taxon>Musaceae</taxon>
        <taxon>Ensete</taxon>
    </lineage>
</organism>
<gene>
    <name evidence="1" type="ORF">B296_00006737</name>
</gene>
<accession>A0A426Z443</accession>
<dbReference type="AlphaFoldDB" id="A0A426Z443"/>
<dbReference type="Proteomes" id="UP000287651">
    <property type="component" value="Unassembled WGS sequence"/>
</dbReference>
<dbReference type="EMBL" id="AMZH03008532">
    <property type="protein sequence ID" value="RRT58750.1"/>
    <property type="molecule type" value="Genomic_DNA"/>
</dbReference>
<protein>
    <submittedName>
        <fullName evidence="1">Uncharacterized protein</fullName>
    </submittedName>
</protein>
<reference evidence="1 2" key="1">
    <citation type="journal article" date="2014" name="Agronomy (Basel)">
        <title>A Draft Genome Sequence for Ensete ventricosum, the Drought-Tolerant Tree Against Hunger.</title>
        <authorList>
            <person name="Harrison J."/>
            <person name="Moore K.A."/>
            <person name="Paszkiewicz K."/>
            <person name="Jones T."/>
            <person name="Grant M."/>
            <person name="Ambacheew D."/>
            <person name="Muzemil S."/>
            <person name="Studholme D.J."/>
        </authorList>
    </citation>
    <scope>NUCLEOTIDE SEQUENCE [LARGE SCALE GENOMIC DNA]</scope>
</reference>
<name>A0A426Z443_ENSVE</name>
<evidence type="ECO:0000313" key="2">
    <source>
        <dbReference type="Proteomes" id="UP000287651"/>
    </source>
</evidence>
<proteinExistence type="predicted"/>
<comment type="caution">
    <text evidence="1">The sequence shown here is derived from an EMBL/GenBank/DDBJ whole genome shotgun (WGS) entry which is preliminary data.</text>
</comment>
<sequence length="135" mass="15695">MTLANVRAFKALEIMKSCHDFNSSMSIESLAVIRDYYSISSEYVLYAPLLGQRPYHIYLEGFSISVDALKARLRFPLHPGYYALWMTDLPPCDLDALLEARWSTLKQGTQIWALADHLRLSLRKWLVTESHWSWI</sequence>
<evidence type="ECO:0000313" key="1">
    <source>
        <dbReference type="EMBL" id="RRT58750.1"/>
    </source>
</evidence>